<reference evidence="10 11" key="1">
    <citation type="journal article" date="2015" name="Int. J. Syst. Evol. Microbiol.">
        <title>Carboxylicivirga linearis sp. nov., isolated from a sea cucumber culture pond.</title>
        <authorList>
            <person name="Wang F.Q."/>
            <person name="Zhou Y.X."/>
            <person name="Lin X.Z."/>
            <person name="Chen G.J."/>
            <person name="Du Z.J."/>
        </authorList>
    </citation>
    <scope>NUCLEOTIDE SEQUENCE [LARGE SCALE GENOMIC DNA]</scope>
    <source>
        <strain evidence="10 11">FB218</strain>
    </source>
</reference>
<evidence type="ECO:0000256" key="7">
    <source>
        <dbReference type="SAM" id="Phobius"/>
    </source>
</evidence>
<accession>A0ABS5JWP4</accession>
<keyword evidence="5 7" id="KW-0472">Membrane</keyword>
<evidence type="ECO:0000313" key="11">
    <source>
        <dbReference type="Proteomes" id="UP000708576"/>
    </source>
</evidence>
<sequence>MKLILIYENLRIALGSIRSNLLRTILTVLIIGIGLTALIGILTAISSIKGAISTKFTGMGANSFTIENRGMNVQVGNNSMRQKNYGYISFREAMAFKEQFDYPATVSISYMATGAATVKANENKSNPNVAVYGVDENFVEVEGHTFSKGRHFSAQEVRDNRYVAVMGSALAKKVFPDNEDPIEKVISVGGAKYLVIGVLEEKGAGFGSQSDNLLLLPVTNVRQNFSRPKMSYNIVVKAMDSQQIDNAVSEATGLFRIIRRLTVHDENNFNVNKSDNLSRILIESTGQVTMIASIIGLITLLGAAIGLMNIMLVAVAERTREIGIRKAMGANTKAIRNQFLFESIIIGQVGGVVGIVLGILVGNSMSMFFNAPFVVPWNWIFLGIGICLGVGLLSGLMPALKASRLDPIESLRYE</sequence>
<dbReference type="EMBL" id="JAGUCO010000009">
    <property type="protein sequence ID" value="MBS2099307.1"/>
    <property type="molecule type" value="Genomic_DNA"/>
</dbReference>
<keyword evidence="11" id="KW-1185">Reference proteome</keyword>
<evidence type="ECO:0000313" key="10">
    <source>
        <dbReference type="EMBL" id="MBS2099307.1"/>
    </source>
</evidence>
<evidence type="ECO:0000256" key="6">
    <source>
        <dbReference type="ARBA" id="ARBA00038076"/>
    </source>
</evidence>
<evidence type="ECO:0000256" key="3">
    <source>
        <dbReference type="ARBA" id="ARBA00022692"/>
    </source>
</evidence>
<name>A0ABS5JWP4_9BACT</name>
<evidence type="ECO:0000256" key="1">
    <source>
        <dbReference type="ARBA" id="ARBA00004651"/>
    </source>
</evidence>
<organism evidence="10 11">
    <name type="scientific">Carboxylicivirga linearis</name>
    <dbReference type="NCBI Taxonomy" id="1628157"/>
    <lineage>
        <taxon>Bacteria</taxon>
        <taxon>Pseudomonadati</taxon>
        <taxon>Bacteroidota</taxon>
        <taxon>Bacteroidia</taxon>
        <taxon>Marinilabiliales</taxon>
        <taxon>Marinilabiliaceae</taxon>
        <taxon>Carboxylicivirga</taxon>
    </lineage>
</organism>
<dbReference type="InterPro" id="IPR025857">
    <property type="entry name" value="MacB_PCD"/>
</dbReference>
<feature type="domain" description="ABC3 transporter permease C-terminal" evidence="8">
    <location>
        <begin position="294"/>
        <end position="407"/>
    </location>
</feature>
<dbReference type="InterPro" id="IPR050250">
    <property type="entry name" value="Macrolide_Exporter_MacB"/>
</dbReference>
<dbReference type="Proteomes" id="UP000708576">
    <property type="component" value="Unassembled WGS sequence"/>
</dbReference>
<comment type="caution">
    <text evidence="10">The sequence shown here is derived from an EMBL/GenBank/DDBJ whole genome shotgun (WGS) entry which is preliminary data.</text>
</comment>
<dbReference type="Pfam" id="PF12704">
    <property type="entry name" value="MacB_PCD"/>
    <property type="match status" value="1"/>
</dbReference>
<dbReference type="InterPro" id="IPR003838">
    <property type="entry name" value="ABC3_permease_C"/>
</dbReference>
<comment type="similarity">
    <text evidence="6">Belongs to the ABC-4 integral membrane protein family.</text>
</comment>
<feature type="domain" description="MacB-like periplasmic core" evidence="9">
    <location>
        <begin position="24"/>
        <end position="252"/>
    </location>
</feature>
<protein>
    <submittedName>
        <fullName evidence="10">ABC transporter permease</fullName>
    </submittedName>
</protein>
<keyword evidence="3 7" id="KW-0812">Transmembrane</keyword>
<feature type="transmembrane region" description="Helical" evidence="7">
    <location>
        <begin position="337"/>
        <end position="359"/>
    </location>
</feature>
<dbReference type="PANTHER" id="PTHR30572:SF4">
    <property type="entry name" value="ABC TRANSPORTER PERMEASE YTRF"/>
    <property type="match status" value="1"/>
</dbReference>
<evidence type="ECO:0000256" key="4">
    <source>
        <dbReference type="ARBA" id="ARBA00022989"/>
    </source>
</evidence>
<comment type="subcellular location">
    <subcellularLocation>
        <location evidence="1">Cell membrane</location>
        <topology evidence="1">Multi-pass membrane protein</topology>
    </subcellularLocation>
</comment>
<evidence type="ECO:0000256" key="2">
    <source>
        <dbReference type="ARBA" id="ARBA00022475"/>
    </source>
</evidence>
<keyword evidence="4 7" id="KW-1133">Transmembrane helix</keyword>
<feature type="transmembrane region" description="Helical" evidence="7">
    <location>
        <begin position="290"/>
        <end position="316"/>
    </location>
</feature>
<dbReference type="RefSeq" id="WP_212216547.1">
    <property type="nucleotide sequence ID" value="NZ_JAGUCO010000009.1"/>
</dbReference>
<feature type="transmembrane region" description="Helical" evidence="7">
    <location>
        <begin position="21"/>
        <end position="45"/>
    </location>
</feature>
<keyword evidence="2" id="KW-1003">Cell membrane</keyword>
<proteinExistence type="inferred from homology"/>
<evidence type="ECO:0000259" key="9">
    <source>
        <dbReference type="Pfam" id="PF12704"/>
    </source>
</evidence>
<dbReference type="Pfam" id="PF02687">
    <property type="entry name" value="FtsX"/>
    <property type="match status" value="1"/>
</dbReference>
<gene>
    <name evidence="10" type="ORF">KEM10_13520</name>
</gene>
<dbReference type="PANTHER" id="PTHR30572">
    <property type="entry name" value="MEMBRANE COMPONENT OF TRANSPORTER-RELATED"/>
    <property type="match status" value="1"/>
</dbReference>
<feature type="transmembrane region" description="Helical" evidence="7">
    <location>
        <begin position="379"/>
        <end position="400"/>
    </location>
</feature>
<evidence type="ECO:0000259" key="8">
    <source>
        <dbReference type="Pfam" id="PF02687"/>
    </source>
</evidence>
<evidence type="ECO:0000256" key="5">
    <source>
        <dbReference type="ARBA" id="ARBA00023136"/>
    </source>
</evidence>